<dbReference type="GO" id="GO:0003677">
    <property type="term" value="F:DNA binding"/>
    <property type="evidence" value="ECO:0007669"/>
    <property type="project" value="UniProtKB-UniRule"/>
</dbReference>
<feature type="compositionally biased region" description="Polar residues" evidence="7">
    <location>
        <begin position="260"/>
        <end position="282"/>
    </location>
</feature>
<dbReference type="CDD" id="cd00086">
    <property type="entry name" value="homeodomain"/>
    <property type="match status" value="1"/>
</dbReference>
<evidence type="ECO:0000256" key="2">
    <source>
        <dbReference type="ARBA" id="ARBA00023125"/>
    </source>
</evidence>
<dbReference type="AlphaFoldDB" id="A0A915CNY4"/>
<comment type="subcellular location">
    <subcellularLocation>
        <location evidence="1 5 6">Nucleus</location>
    </subcellularLocation>
</comment>
<accession>A0A915CNY4</accession>
<dbReference type="PROSITE" id="PS00027">
    <property type="entry name" value="HOMEOBOX_1"/>
    <property type="match status" value="1"/>
</dbReference>
<sequence length="282" mass="31171">MKFALTTTSSSAIQQLPLITCSTSSSIQNHLKPSSVVATNASVGFSISSLLSSSSSQNSCPTSIHQNPIAPDISLMEDNKFQNQKLQQLDCQPAVKGEFQKAVDTLENQPAVKLGNGAGGLSPLEQYFLMARRSMLPAPWNLMHPEVFRFASAAAAAAVAAGTSKSYRRRKARTVFSDHQLQGLERRFEAQRYLSTPERIDLASALSLSETQVKTWFQNRRMKHKKVFRKEPNGSGNNTIDEEDDEEEMEQDEEDMDTLVGTSTHNRFSSTTDIAIQHLQSS</sequence>
<name>A0A915CNY4_9BILA</name>
<evidence type="ECO:0000313" key="10">
    <source>
        <dbReference type="WBParaSite" id="jg11100"/>
    </source>
</evidence>
<feature type="compositionally biased region" description="Acidic residues" evidence="7">
    <location>
        <begin position="240"/>
        <end position="257"/>
    </location>
</feature>
<feature type="domain" description="Homeobox" evidence="8">
    <location>
        <begin position="167"/>
        <end position="227"/>
    </location>
</feature>
<dbReference type="PANTHER" id="PTHR24333:SF8">
    <property type="entry name" value="HOMEOBOX PROTEIN CEH-62"/>
    <property type="match status" value="1"/>
</dbReference>
<dbReference type="SUPFAM" id="SSF46689">
    <property type="entry name" value="Homeodomain-like"/>
    <property type="match status" value="1"/>
</dbReference>
<feature type="DNA-binding region" description="Homeobox" evidence="5">
    <location>
        <begin position="169"/>
        <end position="228"/>
    </location>
</feature>
<dbReference type="FunFam" id="1.10.10.60:FF:000373">
    <property type="entry name" value="Blast:Brain-specific homeobox protein"/>
    <property type="match status" value="1"/>
</dbReference>
<dbReference type="Gene3D" id="1.10.10.60">
    <property type="entry name" value="Homeodomain-like"/>
    <property type="match status" value="1"/>
</dbReference>
<dbReference type="InterPro" id="IPR009057">
    <property type="entry name" value="Homeodomain-like_sf"/>
</dbReference>
<dbReference type="SMART" id="SM00389">
    <property type="entry name" value="HOX"/>
    <property type="match status" value="1"/>
</dbReference>
<dbReference type="WBParaSite" id="jg11100">
    <property type="protein sequence ID" value="jg11100"/>
    <property type="gene ID" value="jg11100"/>
</dbReference>
<dbReference type="PROSITE" id="PS50071">
    <property type="entry name" value="HOMEOBOX_2"/>
    <property type="match status" value="1"/>
</dbReference>
<feature type="region of interest" description="Disordered" evidence="7">
    <location>
        <begin position="229"/>
        <end position="282"/>
    </location>
</feature>
<dbReference type="InterPro" id="IPR050848">
    <property type="entry name" value="Homeobox_TF"/>
</dbReference>
<dbReference type="PANTHER" id="PTHR24333">
    <property type="entry name" value="HOMEO BOX HB9 LIKE A-RELATED"/>
    <property type="match status" value="1"/>
</dbReference>
<keyword evidence="2 5" id="KW-0238">DNA-binding</keyword>
<dbReference type="Pfam" id="PF00046">
    <property type="entry name" value="Homeodomain"/>
    <property type="match status" value="1"/>
</dbReference>
<evidence type="ECO:0000256" key="1">
    <source>
        <dbReference type="ARBA" id="ARBA00004123"/>
    </source>
</evidence>
<dbReference type="InterPro" id="IPR020479">
    <property type="entry name" value="HD_metazoa"/>
</dbReference>
<evidence type="ECO:0000313" key="9">
    <source>
        <dbReference type="Proteomes" id="UP000887574"/>
    </source>
</evidence>
<protein>
    <submittedName>
        <fullName evidence="10">Homeobox domain-containing protein</fullName>
    </submittedName>
</protein>
<dbReference type="GO" id="GO:0000981">
    <property type="term" value="F:DNA-binding transcription factor activity, RNA polymerase II-specific"/>
    <property type="evidence" value="ECO:0007669"/>
    <property type="project" value="InterPro"/>
</dbReference>
<evidence type="ECO:0000256" key="4">
    <source>
        <dbReference type="ARBA" id="ARBA00023242"/>
    </source>
</evidence>
<reference evidence="10" key="1">
    <citation type="submission" date="2022-11" db="UniProtKB">
        <authorList>
            <consortium name="WormBaseParasite"/>
        </authorList>
    </citation>
    <scope>IDENTIFICATION</scope>
</reference>
<evidence type="ECO:0000256" key="3">
    <source>
        <dbReference type="ARBA" id="ARBA00023155"/>
    </source>
</evidence>
<keyword evidence="3 5" id="KW-0371">Homeobox</keyword>
<evidence type="ECO:0000256" key="7">
    <source>
        <dbReference type="SAM" id="MobiDB-lite"/>
    </source>
</evidence>
<dbReference type="PRINTS" id="PR00024">
    <property type="entry name" value="HOMEOBOX"/>
</dbReference>
<evidence type="ECO:0000259" key="8">
    <source>
        <dbReference type="PROSITE" id="PS50071"/>
    </source>
</evidence>
<dbReference type="InterPro" id="IPR017970">
    <property type="entry name" value="Homeobox_CS"/>
</dbReference>
<organism evidence="9 10">
    <name type="scientific">Ditylenchus dipsaci</name>
    <dbReference type="NCBI Taxonomy" id="166011"/>
    <lineage>
        <taxon>Eukaryota</taxon>
        <taxon>Metazoa</taxon>
        <taxon>Ecdysozoa</taxon>
        <taxon>Nematoda</taxon>
        <taxon>Chromadorea</taxon>
        <taxon>Rhabditida</taxon>
        <taxon>Tylenchina</taxon>
        <taxon>Tylenchomorpha</taxon>
        <taxon>Sphaerularioidea</taxon>
        <taxon>Anguinidae</taxon>
        <taxon>Anguininae</taxon>
        <taxon>Ditylenchus</taxon>
    </lineage>
</organism>
<dbReference type="Proteomes" id="UP000887574">
    <property type="component" value="Unplaced"/>
</dbReference>
<dbReference type="GO" id="GO:0005634">
    <property type="term" value="C:nucleus"/>
    <property type="evidence" value="ECO:0007669"/>
    <property type="project" value="UniProtKB-SubCell"/>
</dbReference>
<evidence type="ECO:0000256" key="5">
    <source>
        <dbReference type="PROSITE-ProRule" id="PRU00108"/>
    </source>
</evidence>
<dbReference type="InterPro" id="IPR001356">
    <property type="entry name" value="HD"/>
</dbReference>
<keyword evidence="9" id="KW-1185">Reference proteome</keyword>
<proteinExistence type="predicted"/>
<keyword evidence="4 5" id="KW-0539">Nucleus</keyword>
<evidence type="ECO:0000256" key="6">
    <source>
        <dbReference type="RuleBase" id="RU000682"/>
    </source>
</evidence>